<keyword evidence="4" id="KW-0378">Hydrolase</keyword>
<evidence type="ECO:0000256" key="1">
    <source>
        <dbReference type="SAM" id="Phobius"/>
    </source>
</evidence>
<feature type="domain" description="HD" evidence="2">
    <location>
        <begin position="224"/>
        <end position="346"/>
    </location>
</feature>
<keyword evidence="1" id="KW-1133">Transmembrane helix</keyword>
<dbReference type="PROSITE" id="PS51832">
    <property type="entry name" value="HD_GYP"/>
    <property type="match status" value="1"/>
</dbReference>
<dbReference type="PANTHER" id="PTHR43155">
    <property type="entry name" value="CYCLIC DI-GMP PHOSPHODIESTERASE PA4108-RELATED"/>
    <property type="match status" value="1"/>
</dbReference>
<feature type="transmembrane region" description="Helical" evidence="1">
    <location>
        <begin position="174"/>
        <end position="194"/>
    </location>
</feature>
<proteinExistence type="predicted"/>
<dbReference type="AlphaFoldDB" id="A0A3P3XKX4"/>
<feature type="domain" description="HD-GYP" evidence="3">
    <location>
        <begin position="202"/>
        <end position="397"/>
    </location>
</feature>
<keyword evidence="1" id="KW-0812">Transmembrane</keyword>
<dbReference type="InterPro" id="IPR037522">
    <property type="entry name" value="HD_GYP_dom"/>
</dbReference>
<dbReference type="EMBL" id="FWDM01000033">
    <property type="protein sequence ID" value="SLM15107.1"/>
    <property type="molecule type" value="Genomic_DNA"/>
</dbReference>
<evidence type="ECO:0000259" key="2">
    <source>
        <dbReference type="PROSITE" id="PS51831"/>
    </source>
</evidence>
<dbReference type="Gene3D" id="1.10.3210.10">
    <property type="entry name" value="Hypothetical protein af1432"/>
    <property type="match status" value="1"/>
</dbReference>
<name>A0A3P3XKX4_9SPIR</name>
<dbReference type="InterPro" id="IPR006675">
    <property type="entry name" value="HDIG_dom"/>
</dbReference>
<sequence length="404" mass="45243">MKKKLLIPSIIVLLTAFAVAGVFLLMQLYIADKSFDTLDRALKSLIDLQASAAYNGYFAWTKMYDLVMQGNLTEANALADEIPKSFPLVASAEIMQGVPPEENFVVGADGELLRIVYSIRDDDEFRTAPNAVAVTIIQASKLLDIVSPNGFKIDMTGGRKTTYGIHVSANLMHISLWNIIAMVLLTILFASLLIQRYVKKTAFFLDTRGLESIIYLFEQTEKMSASHSRNVAVLALFLGKKLGLRGKKLRNLYVAALLHDIGKIGVPTNVIAKAGRLDSKEYMQIKQHPVISARILKSFKEFERLSPIVLYHHEREDGSGYPEGLTGKDIPLESKIIAVVDVFEALVGERPYRNPIHPFSAFEKLKKMPLDQRIVKVLIDNYSELNSFQPPRWVLSYSPWLLGV</sequence>
<evidence type="ECO:0000259" key="3">
    <source>
        <dbReference type="PROSITE" id="PS51832"/>
    </source>
</evidence>
<dbReference type="Pfam" id="PF13487">
    <property type="entry name" value="HD_5"/>
    <property type="match status" value="1"/>
</dbReference>
<dbReference type="InterPro" id="IPR003607">
    <property type="entry name" value="HD/PDEase_dom"/>
</dbReference>
<feature type="transmembrane region" description="Helical" evidence="1">
    <location>
        <begin position="7"/>
        <end position="30"/>
    </location>
</feature>
<dbReference type="NCBIfam" id="TIGR00277">
    <property type="entry name" value="HDIG"/>
    <property type="match status" value="1"/>
</dbReference>
<evidence type="ECO:0000313" key="4">
    <source>
        <dbReference type="EMBL" id="SLM15107.1"/>
    </source>
</evidence>
<dbReference type="SUPFAM" id="SSF109604">
    <property type="entry name" value="HD-domain/PDEase-like"/>
    <property type="match status" value="1"/>
</dbReference>
<protein>
    <submittedName>
        <fullName evidence="4">Putative Metal dependent phosphohydrolase</fullName>
    </submittedName>
</protein>
<gene>
    <name evidence="4" type="ORF">SPIROBIBN47_390005</name>
</gene>
<reference evidence="4" key="1">
    <citation type="submission" date="2017-02" db="EMBL/GenBank/DDBJ databases">
        <authorList>
            <person name="Regsiter A."/>
            <person name="William W."/>
        </authorList>
    </citation>
    <scope>NUCLEOTIDE SEQUENCE</scope>
    <source>
        <strain evidence="4">Bib</strain>
    </source>
</reference>
<dbReference type="InterPro" id="IPR006674">
    <property type="entry name" value="HD_domain"/>
</dbReference>
<accession>A0A3P3XKX4</accession>
<organism evidence="4">
    <name type="scientific">uncultured spirochete</name>
    <dbReference type="NCBI Taxonomy" id="156406"/>
    <lineage>
        <taxon>Bacteria</taxon>
        <taxon>Pseudomonadati</taxon>
        <taxon>Spirochaetota</taxon>
        <taxon>Spirochaetia</taxon>
        <taxon>Spirochaetales</taxon>
        <taxon>environmental samples</taxon>
    </lineage>
</organism>
<dbReference type="GO" id="GO:0016787">
    <property type="term" value="F:hydrolase activity"/>
    <property type="evidence" value="ECO:0007669"/>
    <property type="project" value="UniProtKB-KW"/>
</dbReference>
<dbReference type="PANTHER" id="PTHR43155:SF2">
    <property type="entry name" value="CYCLIC DI-GMP PHOSPHODIESTERASE PA4108"/>
    <property type="match status" value="1"/>
</dbReference>
<keyword evidence="1" id="KW-0472">Membrane</keyword>
<dbReference type="PROSITE" id="PS51831">
    <property type="entry name" value="HD"/>
    <property type="match status" value="1"/>
</dbReference>
<dbReference type="CDD" id="cd00077">
    <property type="entry name" value="HDc"/>
    <property type="match status" value="1"/>
</dbReference>
<dbReference type="SMART" id="SM00471">
    <property type="entry name" value="HDc"/>
    <property type="match status" value="1"/>
</dbReference>